<gene>
    <name evidence="1" type="ORF">Q31a_62670</name>
</gene>
<evidence type="ECO:0008006" key="3">
    <source>
        <dbReference type="Google" id="ProtNLM"/>
    </source>
</evidence>
<dbReference type="InterPro" id="IPR008969">
    <property type="entry name" value="CarboxyPept-like_regulatory"/>
</dbReference>
<dbReference type="SUPFAM" id="SSF49464">
    <property type="entry name" value="Carboxypeptidase regulatory domain-like"/>
    <property type="match status" value="1"/>
</dbReference>
<dbReference type="PROSITE" id="PS51257">
    <property type="entry name" value="PROKAR_LIPOPROTEIN"/>
    <property type="match status" value="1"/>
</dbReference>
<dbReference type="AlphaFoldDB" id="A0A518GH16"/>
<accession>A0A518GH16</accession>
<evidence type="ECO:0000313" key="1">
    <source>
        <dbReference type="EMBL" id="QDV27874.1"/>
    </source>
</evidence>
<dbReference type="EMBL" id="CP036298">
    <property type="protein sequence ID" value="QDV27874.1"/>
    <property type="molecule type" value="Genomic_DNA"/>
</dbReference>
<dbReference type="OrthoDB" id="286727at2"/>
<sequence length="150" mass="15639">MFSKSQWSFSVLLVVVAVGLSGCSSGEYGQVTGTVLAGGEPLKGALLEYYPKAGGSASSARTDENGRYELVLDRDNMGALIGEHTVKITTFGSEGGGDYGAQESPETLPAKYNVASELFRTVTGGTNVIDFELDYEGQVVQPPGAGGGRY</sequence>
<name>A0A518GH16_9BACT</name>
<protein>
    <recommendedName>
        <fullName evidence="3">Carboxypeptidase regulatory-like domain-containing protein</fullName>
    </recommendedName>
</protein>
<dbReference type="KEGG" id="ahel:Q31a_62670"/>
<dbReference type="RefSeq" id="WP_145085947.1">
    <property type="nucleotide sequence ID" value="NZ_CP036298.1"/>
</dbReference>
<keyword evidence="2" id="KW-1185">Reference proteome</keyword>
<proteinExistence type="predicted"/>
<organism evidence="1 2">
    <name type="scientific">Aureliella helgolandensis</name>
    <dbReference type="NCBI Taxonomy" id="2527968"/>
    <lineage>
        <taxon>Bacteria</taxon>
        <taxon>Pseudomonadati</taxon>
        <taxon>Planctomycetota</taxon>
        <taxon>Planctomycetia</taxon>
        <taxon>Pirellulales</taxon>
        <taxon>Pirellulaceae</taxon>
        <taxon>Aureliella</taxon>
    </lineage>
</organism>
<reference evidence="1 2" key="1">
    <citation type="submission" date="2019-02" db="EMBL/GenBank/DDBJ databases">
        <title>Deep-cultivation of Planctomycetes and their phenomic and genomic characterization uncovers novel biology.</title>
        <authorList>
            <person name="Wiegand S."/>
            <person name="Jogler M."/>
            <person name="Boedeker C."/>
            <person name="Pinto D."/>
            <person name="Vollmers J."/>
            <person name="Rivas-Marin E."/>
            <person name="Kohn T."/>
            <person name="Peeters S.H."/>
            <person name="Heuer A."/>
            <person name="Rast P."/>
            <person name="Oberbeckmann S."/>
            <person name="Bunk B."/>
            <person name="Jeske O."/>
            <person name="Meyerdierks A."/>
            <person name="Storesund J.E."/>
            <person name="Kallscheuer N."/>
            <person name="Luecker S."/>
            <person name="Lage O.M."/>
            <person name="Pohl T."/>
            <person name="Merkel B.J."/>
            <person name="Hornburger P."/>
            <person name="Mueller R.-W."/>
            <person name="Bruemmer F."/>
            <person name="Labrenz M."/>
            <person name="Spormann A.M."/>
            <person name="Op den Camp H."/>
            <person name="Overmann J."/>
            <person name="Amann R."/>
            <person name="Jetten M.S.M."/>
            <person name="Mascher T."/>
            <person name="Medema M.H."/>
            <person name="Devos D.P."/>
            <person name="Kaster A.-K."/>
            <person name="Ovreas L."/>
            <person name="Rohde M."/>
            <person name="Galperin M.Y."/>
            <person name="Jogler C."/>
        </authorList>
    </citation>
    <scope>NUCLEOTIDE SEQUENCE [LARGE SCALE GENOMIC DNA]</scope>
    <source>
        <strain evidence="1 2">Q31a</strain>
    </source>
</reference>
<evidence type="ECO:0000313" key="2">
    <source>
        <dbReference type="Proteomes" id="UP000318017"/>
    </source>
</evidence>
<dbReference type="Proteomes" id="UP000318017">
    <property type="component" value="Chromosome"/>
</dbReference>